<dbReference type="InterPro" id="IPR006571">
    <property type="entry name" value="TLDc_dom"/>
</dbReference>
<sequence>MNDNRHQHHQHHHPYFRRQASLSEVERTFLSHLLIDLPPNTNIDEGEFDNDGDMNASSTLNDEILFSLPIAGLLFTSSSSSSALEDIIASSERDSRQRRRSSNPAQQHPTIVAKEEGKEVVAHSELWKAYHHGIIRRRHRGVGGRGGDDVGRRGSTGGGGKRGIRTRRFWQRRERSSGAQLEKDDIDYNDDDGNNEYYGTDNIGDQRVAEGVGGLGVVTVGGGGDEEYSNSDALDNDSSLLDNNNHLKNDTVENVSGNDYNYRDVDDADDDFNNIQSDNEVGTIHDESSASSWNSSQGGFDHYDAWEVLHDEYAPEFGYQVAEEEEDSVAHDDDDEDDDRPRPFKILGTSAYDVSALPHVLSPPLMDSLLNFVPDHLSSCNYWLKYSLVRDGASLDILRRYCRAATHTVLAIETTNGDVFGSFSSSPWTCRRHRPNGNTFGSGFYGTGESFLWRMRSNRNTPVHSLFEQAQLESEIDVYPYNGSNDYVQLCTRDMLALGGGGVGGNSGGGEQPPPLDDDDAPPVVLEDIVNYGFGLALDKYLLHGTTSPSATFGNSNLTSHRINIDNVDGGVTFDVKNLEVWGFTSANTVSDAQKSEMSVYFARESISSSMTSTSSIGASFGGRSDHQLFEADDLSQDRFYRRIGRNDENEVDRSAWQYANMMNPVAGSSPYGNMGSSSPYGR</sequence>
<dbReference type="GO" id="GO:0005739">
    <property type="term" value="C:mitochondrion"/>
    <property type="evidence" value="ECO:0007669"/>
    <property type="project" value="UniProtKB-SubCell"/>
</dbReference>
<name>A0ABD3MMZ5_9STRA</name>
<keyword evidence="3" id="KW-0496">Mitochondrion</keyword>
<comment type="subcellular location">
    <subcellularLocation>
        <location evidence="1">Mitochondrion</location>
    </subcellularLocation>
</comment>
<feature type="compositionally biased region" description="Acidic residues" evidence="5">
    <location>
        <begin position="184"/>
        <end position="194"/>
    </location>
</feature>
<evidence type="ECO:0000256" key="2">
    <source>
        <dbReference type="ARBA" id="ARBA00009540"/>
    </source>
</evidence>
<evidence type="ECO:0000259" key="6">
    <source>
        <dbReference type="PROSITE" id="PS51886"/>
    </source>
</evidence>
<comment type="caution">
    <text evidence="7">The sequence shown here is derived from an EMBL/GenBank/DDBJ whole genome shotgun (WGS) entry which is preliminary data.</text>
</comment>
<dbReference type="Pfam" id="PF07534">
    <property type="entry name" value="TLD"/>
    <property type="match status" value="1"/>
</dbReference>
<evidence type="ECO:0000256" key="4">
    <source>
        <dbReference type="ARBA" id="ARBA00040604"/>
    </source>
</evidence>
<comment type="similarity">
    <text evidence="2">Belongs to the OXR1 family.</text>
</comment>
<dbReference type="EMBL" id="JALLBG020000096">
    <property type="protein sequence ID" value="KAL3765395.1"/>
    <property type="molecule type" value="Genomic_DNA"/>
</dbReference>
<organism evidence="7 8">
    <name type="scientific">Discostella pseudostelligera</name>
    <dbReference type="NCBI Taxonomy" id="259834"/>
    <lineage>
        <taxon>Eukaryota</taxon>
        <taxon>Sar</taxon>
        <taxon>Stramenopiles</taxon>
        <taxon>Ochrophyta</taxon>
        <taxon>Bacillariophyta</taxon>
        <taxon>Coscinodiscophyceae</taxon>
        <taxon>Thalassiosirophycidae</taxon>
        <taxon>Stephanodiscales</taxon>
        <taxon>Stephanodiscaceae</taxon>
        <taxon>Discostella</taxon>
    </lineage>
</organism>
<evidence type="ECO:0000313" key="8">
    <source>
        <dbReference type="Proteomes" id="UP001530293"/>
    </source>
</evidence>
<dbReference type="Proteomes" id="UP001530293">
    <property type="component" value="Unassembled WGS sequence"/>
</dbReference>
<dbReference type="SMART" id="SM00584">
    <property type="entry name" value="TLDc"/>
    <property type="match status" value="1"/>
</dbReference>
<feature type="region of interest" description="Disordered" evidence="5">
    <location>
        <begin position="323"/>
        <end position="343"/>
    </location>
</feature>
<keyword evidence="8" id="KW-1185">Reference proteome</keyword>
<accession>A0ABD3MMZ5</accession>
<proteinExistence type="inferred from homology"/>
<dbReference type="PROSITE" id="PS51886">
    <property type="entry name" value="TLDC"/>
    <property type="match status" value="1"/>
</dbReference>
<feature type="region of interest" description="Disordered" evidence="5">
    <location>
        <begin position="138"/>
        <end position="203"/>
    </location>
</feature>
<evidence type="ECO:0000256" key="1">
    <source>
        <dbReference type="ARBA" id="ARBA00004173"/>
    </source>
</evidence>
<protein>
    <recommendedName>
        <fullName evidence="4">Oxidation resistance protein 1</fullName>
    </recommendedName>
</protein>
<evidence type="ECO:0000256" key="5">
    <source>
        <dbReference type="SAM" id="MobiDB-lite"/>
    </source>
</evidence>
<evidence type="ECO:0000256" key="3">
    <source>
        <dbReference type="ARBA" id="ARBA00023128"/>
    </source>
</evidence>
<dbReference type="PANTHER" id="PTHR23354:SF62">
    <property type="entry name" value="MUSTARD, ISOFORM V"/>
    <property type="match status" value="1"/>
</dbReference>
<dbReference type="PANTHER" id="PTHR23354">
    <property type="entry name" value="NUCLEOLAR PROTEIN 7/ESTROGEN RECEPTOR COACTIVATOR-RELATED"/>
    <property type="match status" value="1"/>
</dbReference>
<feature type="compositionally biased region" description="Acidic residues" evidence="5">
    <location>
        <begin position="323"/>
        <end position="338"/>
    </location>
</feature>
<feature type="domain" description="TLDc" evidence="6">
    <location>
        <begin position="359"/>
        <end position="585"/>
    </location>
</feature>
<gene>
    <name evidence="7" type="ORF">ACHAWU_002313</name>
</gene>
<dbReference type="AlphaFoldDB" id="A0ABD3MMZ5"/>
<reference evidence="7 8" key="1">
    <citation type="submission" date="2024-10" db="EMBL/GenBank/DDBJ databases">
        <title>Updated reference genomes for cyclostephanoid diatoms.</title>
        <authorList>
            <person name="Roberts W.R."/>
            <person name="Alverson A.J."/>
        </authorList>
    </citation>
    <scope>NUCLEOTIDE SEQUENCE [LARGE SCALE GENOMIC DNA]</scope>
    <source>
        <strain evidence="7 8">AJA232-27</strain>
    </source>
</reference>
<evidence type="ECO:0000313" key="7">
    <source>
        <dbReference type="EMBL" id="KAL3765395.1"/>
    </source>
</evidence>
<feature type="region of interest" description="Disordered" evidence="5">
    <location>
        <begin position="90"/>
        <end position="113"/>
    </location>
</feature>